<keyword evidence="1" id="KW-0812">Transmembrane</keyword>
<comment type="caution">
    <text evidence="2">The sequence shown here is derived from an EMBL/GenBank/DDBJ whole genome shotgun (WGS) entry which is preliminary data.</text>
</comment>
<evidence type="ECO:0000256" key="1">
    <source>
        <dbReference type="SAM" id="Phobius"/>
    </source>
</evidence>
<feature type="transmembrane region" description="Helical" evidence="1">
    <location>
        <begin position="109"/>
        <end position="131"/>
    </location>
</feature>
<proteinExistence type="predicted"/>
<dbReference type="Proteomes" id="UP000441102">
    <property type="component" value="Unassembled WGS sequence"/>
</dbReference>
<sequence>MLSSFLRWLTGDLMGALTRAYELKLKAENDQQRLVADTAIADINRQIDAARNAKEIRLASVGFWEMRLITAVIAGCFALHLLLVTLDTCFALGWKIAKFPAPFDEWEGMILLSFFGIQAVGGGLNAIAAAIRGRK</sequence>
<dbReference type="AlphaFoldDB" id="A0A6I0DXW3"/>
<feature type="transmembrane region" description="Helical" evidence="1">
    <location>
        <begin position="68"/>
        <end position="97"/>
    </location>
</feature>
<accession>A0A6I0DXW3</accession>
<evidence type="ECO:0008006" key="4">
    <source>
        <dbReference type="Google" id="ProtNLM"/>
    </source>
</evidence>
<keyword evidence="1" id="KW-0472">Membrane</keyword>
<dbReference type="RefSeq" id="WP_151576320.1">
    <property type="nucleotide sequence ID" value="NZ_WBWX01000001.1"/>
</dbReference>
<dbReference type="EMBL" id="WBWX01000001">
    <property type="protein sequence ID" value="KAB2803287.1"/>
    <property type="molecule type" value="Genomic_DNA"/>
</dbReference>
<name>A0A6I0DXW3_BRUAN</name>
<evidence type="ECO:0000313" key="2">
    <source>
        <dbReference type="EMBL" id="KAB2803287.1"/>
    </source>
</evidence>
<gene>
    <name evidence="2" type="ORF">F9L06_03780</name>
</gene>
<keyword evidence="1" id="KW-1133">Transmembrane helix</keyword>
<reference evidence="2 3" key="1">
    <citation type="submission" date="2019-09" db="EMBL/GenBank/DDBJ databases">
        <title>Taxonomic organization of the family Brucellaceae based on a phylogenomic approach.</title>
        <authorList>
            <person name="Leclercq S."/>
            <person name="Cloeckaert A."/>
            <person name="Zygmunt M.S."/>
        </authorList>
    </citation>
    <scope>NUCLEOTIDE SEQUENCE [LARGE SCALE GENOMIC DNA]</scope>
    <source>
        <strain evidence="2 3">CCUG 34461</strain>
    </source>
</reference>
<evidence type="ECO:0000313" key="3">
    <source>
        <dbReference type="Proteomes" id="UP000441102"/>
    </source>
</evidence>
<protein>
    <recommendedName>
        <fullName evidence="4">Holin of 3TMs, for gene-transfer release</fullName>
    </recommendedName>
</protein>
<organism evidence="2 3">
    <name type="scientific">Brucella anthropi</name>
    <name type="common">Ochrobactrum anthropi</name>
    <dbReference type="NCBI Taxonomy" id="529"/>
    <lineage>
        <taxon>Bacteria</taxon>
        <taxon>Pseudomonadati</taxon>
        <taxon>Pseudomonadota</taxon>
        <taxon>Alphaproteobacteria</taxon>
        <taxon>Hyphomicrobiales</taxon>
        <taxon>Brucellaceae</taxon>
        <taxon>Brucella/Ochrobactrum group</taxon>
        <taxon>Brucella</taxon>
    </lineage>
</organism>